<protein>
    <submittedName>
        <fullName evidence="1">Uncharacterized protein</fullName>
    </submittedName>
</protein>
<dbReference type="Proteomes" id="UP000832072">
    <property type="component" value="Segment"/>
</dbReference>
<keyword evidence="2" id="KW-1185">Reference proteome</keyword>
<organism evidence="1 2">
    <name type="scientific">Cronobacter phage LPCS28</name>
    <dbReference type="NCBI Taxonomy" id="2924885"/>
    <lineage>
        <taxon>Viruses</taxon>
        <taxon>Duplodnaviria</taxon>
        <taxon>Heunggongvirae</taxon>
        <taxon>Uroviricota</taxon>
        <taxon>Caudoviricetes</taxon>
        <taxon>Pantevenvirales</taxon>
        <taxon>Straboviridae</taxon>
        <taxon>Nanhuvirus</taxon>
        <taxon>Nanhuvirus LPCS28</taxon>
    </lineage>
</organism>
<evidence type="ECO:0000313" key="2">
    <source>
        <dbReference type="Proteomes" id="UP000832072"/>
    </source>
</evidence>
<name>A0AAE9G9C0_9CAUD</name>
<evidence type="ECO:0000313" key="1">
    <source>
        <dbReference type="EMBL" id="UNY46914.1"/>
    </source>
</evidence>
<dbReference type="EMBL" id="OM638103">
    <property type="protein sequence ID" value="UNY46914.1"/>
    <property type="molecule type" value="Genomic_DNA"/>
</dbReference>
<accession>A0AAE9G9C0</accession>
<gene>
    <name evidence="1" type="ORF">EHEKIMEA_00007</name>
</gene>
<reference evidence="1 2" key="1">
    <citation type="submission" date="2022-02" db="EMBL/GenBank/DDBJ databases">
        <authorList>
            <person name="Tian F."/>
            <person name="Li J."/>
            <person name="Li F."/>
            <person name="Tong Y."/>
        </authorList>
    </citation>
    <scope>NUCLEOTIDE SEQUENCE [LARGE SCALE GENOMIC DNA]</scope>
</reference>
<proteinExistence type="predicted"/>
<sequence length="74" mass="8380">MINRENESIEQGISVKISDSEDPRINARAVIKHNGESQDHVWLSVPTDYKILVDQEELQKLHEVIGAMLVALND</sequence>